<accession>A0A971CXM4</accession>
<protein>
    <submittedName>
        <fullName evidence="4">Glycosyltransferase family 4 protein</fullName>
    </submittedName>
</protein>
<dbReference type="InterPro" id="IPR050194">
    <property type="entry name" value="Glycosyltransferase_grp1"/>
</dbReference>
<dbReference type="AlphaFoldDB" id="A0A971CXM4"/>
<dbReference type="Pfam" id="PF13692">
    <property type="entry name" value="Glyco_trans_1_4"/>
    <property type="match status" value="1"/>
</dbReference>
<evidence type="ECO:0000256" key="1">
    <source>
        <dbReference type="ARBA" id="ARBA00022676"/>
    </source>
</evidence>
<dbReference type="RefSeq" id="WP_273172111.1">
    <property type="nucleotide sequence ID" value="NZ_JAAXZR010000004.1"/>
</dbReference>
<reference evidence="4" key="2">
    <citation type="submission" date="2020-01" db="EMBL/GenBank/DDBJ databases">
        <authorList>
            <person name="Campanaro S."/>
        </authorList>
    </citation>
    <scope>NUCLEOTIDE SEQUENCE</scope>
    <source>
        <strain evidence="4">AS01afH2WH_6</strain>
    </source>
</reference>
<gene>
    <name evidence="4" type="ORF">GXW98_00755</name>
</gene>
<reference evidence="4" key="1">
    <citation type="journal article" date="2020" name="Biotechnol. Biofuels">
        <title>New insights from the biogas microbiome by comprehensive genome-resolved metagenomics of nearly 1600 species originating from multiple anaerobic digesters.</title>
        <authorList>
            <person name="Campanaro S."/>
            <person name="Treu L."/>
            <person name="Rodriguez-R L.M."/>
            <person name="Kovalovszki A."/>
            <person name="Ziels R.M."/>
            <person name="Maus I."/>
            <person name="Zhu X."/>
            <person name="Kougias P.G."/>
            <person name="Basile A."/>
            <person name="Luo G."/>
            <person name="Schluter A."/>
            <person name="Konstantinidis K.T."/>
            <person name="Angelidaki I."/>
        </authorList>
    </citation>
    <scope>NUCLEOTIDE SEQUENCE</scope>
    <source>
        <strain evidence="4">AS01afH2WH_6</strain>
    </source>
</reference>
<dbReference type="CDD" id="cd03801">
    <property type="entry name" value="GT4_PimA-like"/>
    <property type="match status" value="1"/>
</dbReference>
<organism evidence="4 5">
    <name type="scientific">Bifidobacterium crudilactis</name>
    <dbReference type="NCBI Taxonomy" id="327277"/>
    <lineage>
        <taxon>Bacteria</taxon>
        <taxon>Bacillati</taxon>
        <taxon>Actinomycetota</taxon>
        <taxon>Actinomycetes</taxon>
        <taxon>Bifidobacteriales</taxon>
        <taxon>Bifidobacteriaceae</taxon>
        <taxon>Bifidobacterium</taxon>
    </lineage>
</organism>
<dbReference type="SUPFAM" id="SSF53756">
    <property type="entry name" value="UDP-Glycosyltransferase/glycogen phosphorylase"/>
    <property type="match status" value="1"/>
</dbReference>
<evidence type="ECO:0000313" key="4">
    <source>
        <dbReference type="EMBL" id="NLT78806.1"/>
    </source>
</evidence>
<evidence type="ECO:0000259" key="3">
    <source>
        <dbReference type="Pfam" id="PF13439"/>
    </source>
</evidence>
<evidence type="ECO:0000313" key="5">
    <source>
        <dbReference type="Proteomes" id="UP000767327"/>
    </source>
</evidence>
<feature type="domain" description="Glycosyltransferase subfamily 4-like N-terminal" evidence="3">
    <location>
        <begin position="35"/>
        <end position="199"/>
    </location>
</feature>
<name>A0A971CXM4_9BIFI</name>
<sequence length="398" mass="43646">MPSESERALVNELEDPLAGRKLKVGIISPYSFETPGGVQLHIRDFAKQLISRGHDVEVLAPGRRTHDMPLWVQTTGSSFAIPYNGSVANLSYFGWVGSTTRRWVKQGHFDIVHLHEPEVPSISHKPLIPGFDPCPYVATFHASFDTYPLALKCTQLYLRSYLSNIRSAICVSDSALETASHYLDPATDISVIPNGINTASFIAASKKREWQGTPESPTIGFLGRMGEDRKGFAVFARAASYILERYPKARFLCVGDGESDGRKILSSFPENLCEATEFLGRISDEDKASFYKSLTVYVAPQIGGESFGIVLAEAMAAGCPTVASDLKAFKAVSQEGTAARLFTNGDAHDCARVVMELIDDDEARQELSARGSARACDYDWSEVTRSVLSIYAKALQNR</sequence>
<keyword evidence="2" id="KW-0808">Transferase</keyword>
<dbReference type="PANTHER" id="PTHR45947">
    <property type="entry name" value="SULFOQUINOVOSYL TRANSFERASE SQD2"/>
    <property type="match status" value="1"/>
</dbReference>
<keyword evidence="1" id="KW-0328">Glycosyltransferase</keyword>
<dbReference type="GO" id="GO:1901137">
    <property type="term" value="P:carbohydrate derivative biosynthetic process"/>
    <property type="evidence" value="ECO:0007669"/>
    <property type="project" value="UniProtKB-ARBA"/>
</dbReference>
<dbReference type="EMBL" id="JAAXZR010000004">
    <property type="protein sequence ID" value="NLT78806.1"/>
    <property type="molecule type" value="Genomic_DNA"/>
</dbReference>
<dbReference type="Pfam" id="PF13439">
    <property type="entry name" value="Glyco_transf_4"/>
    <property type="match status" value="1"/>
</dbReference>
<evidence type="ECO:0000256" key="2">
    <source>
        <dbReference type="ARBA" id="ARBA00022679"/>
    </source>
</evidence>
<proteinExistence type="predicted"/>
<dbReference type="Proteomes" id="UP000767327">
    <property type="component" value="Unassembled WGS sequence"/>
</dbReference>
<dbReference type="GO" id="GO:0016757">
    <property type="term" value="F:glycosyltransferase activity"/>
    <property type="evidence" value="ECO:0007669"/>
    <property type="project" value="UniProtKB-KW"/>
</dbReference>
<comment type="caution">
    <text evidence="4">The sequence shown here is derived from an EMBL/GenBank/DDBJ whole genome shotgun (WGS) entry which is preliminary data.</text>
</comment>
<dbReference type="PANTHER" id="PTHR45947:SF3">
    <property type="entry name" value="SULFOQUINOVOSYL TRANSFERASE SQD2"/>
    <property type="match status" value="1"/>
</dbReference>
<dbReference type="Gene3D" id="3.40.50.2000">
    <property type="entry name" value="Glycogen Phosphorylase B"/>
    <property type="match status" value="2"/>
</dbReference>
<dbReference type="InterPro" id="IPR028098">
    <property type="entry name" value="Glyco_trans_4-like_N"/>
</dbReference>